<feature type="compositionally biased region" description="Polar residues" evidence="1">
    <location>
        <begin position="230"/>
        <end position="239"/>
    </location>
</feature>
<dbReference type="AlphaFoldDB" id="A0A934NBD9"/>
<evidence type="ECO:0000256" key="1">
    <source>
        <dbReference type="SAM" id="MobiDB-lite"/>
    </source>
</evidence>
<proteinExistence type="predicted"/>
<evidence type="ECO:0000313" key="3">
    <source>
        <dbReference type="EMBL" id="MBJ7600948.1"/>
    </source>
</evidence>
<keyword evidence="2" id="KW-1133">Transmembrane helix</keyword>
<accession>A0A934NBD9</accession>
<organism evidence="3 4">
    <name type="scientific">Candidatus Nephthysia bennettiae</name>
    <dbReference type="NCBI Taxonomy" id="3127016"/>
    <lineage>
        <taxon>Bacteria</taxon>
        <taxon>Bacillati</taxon>
        <taxon>Candidatus Dormiibacterota</taxon>
        <taxon>Candidatus Dormibacteria</taxon>
        <taxon>Candidatus Dormibacterales</taxon>
        <taxon>Candidatus Dormibacteraceae</taxon>
        <taxon>Candidatus Nephthysia</taxon>
    </lineage>
</organism>
<protein>
    <submittedName>
        <fullName evidence="3">Uncharacterized protein</fullName>
    </submittedName>
</protein>
<reference evidence="3" key="1">
    <citation type="submission" date="2020-10" db="EMBL/GenBank/DDBJ databases">
        <title>Ca. Dormibacterota MAGs.</title>
        <authorList>
            <person name="Montgomery K."/>
        </authorList>
    </citation>
    <scope>NUCLEOTIDE SEQUENCE [LARGE SCALE GENOMIC DNA]</scope>
    <source>
        <strain evidence="3">SC8812_S17_10</strain>
    </source>
</reference>
<dbReference type="Proteomes" id="UP000612893">
    <property type="component" value="Unassembled WGS sequence"/>
</dbReference>
<evidence type="ECO:0000256" key="2">
    <source>
        <dbReference type="SAM" id="Phobius"/>
    </source>
</evidence>
<feature type="transmembrane region" description="Helical" evidence="2">
    <location>
        <begin position="92"/>
        <end position="111"/>
    </location>
</feature>
<keyword evidence="4" id="KW-1185">Reference proteome</keyword>
<feature type="region of interest" description="Disordered" evidence="1">
    <location>
        <begin position="215"/>
        <end position="239"/>
    </location>
</feature>
<dbReference type="RefSeq" id="WP_338204945.1">
    <property type="nucleotide sequence ID" value="NZ_JAEKNR010000230.1"/>
</dbReference>
<comment type="caution">
    <text evidence="3">The sequence shown here is derived from an EMBL/GenBank/DDBJ whole genome shotgun (WGS) entry which is preliminary data.</text>
</comment>
<keyword evidence="2" id="KW-0472">Membrane</keyword>
<sequence>MTGWRARTGTTAKRQREGDGRGRLLRYVALAVCLVVMTGAALVLVGWLTEIAKLESFLPAGTTMKPNTALAFLLSDASLTLQLVWPSSKRLVLLAGIGAALVLVIGFVTLLEHVSEVSPALDRVLPADRGPSDGQAAISGRVEPATAMGILLISAALLLRGWKAPIWQPAEVLAGVAAVLGCLGFLGFCTALRRWTSWAATPWWRLTPRACCWSRRSPSSSPSPEDGWSRCSQPTGLGT</sequence>
<gene>
    <name evidence="3" type="ORF">JF922_23125</name>
</gene>
<feature type="compositionally biased region" description="Low complexity" evidence="1">
    <location>
        <begin position="215"/>
        <end position="224"/>
    </location>
</feature>
<dbReference type="EMBL" id="JAEKNR010000230">
    <property type="protein sequence ID" value="MBJ7600948.1"/>
    <property type="molecule type" value="Genomic_DNA"/>
</dbReference>
<name>A0A934NBD9_9BACT</name>
<feature type="transmembrane region" description="Helical" evidence="2">
    <location>
        <begin position="24"/>
        <end position="48"/>
    </location>
</feature>
<evidence type="ECO:0000313" key="4">
    <source>
        <dbReference type="Proteomes" id="UP000612893"/>
    </source>
</evidence>
<keyword evidence="2" id="KW-0812">Transmembrane</keyword>
<feature type="transmembrane region" description="Helical" evidence="2">
    <location>
        <begin position="68"/>
        <end position="85"/>
    </location>
</feature>
<feature type="transmembrane region" description="Helical" evidence="2">
    <location>
        <begin position="172"/>
        <end position="195"/>
    </location>
</feature>